<dbReference type="SUPFAM" id="SSF58104">
    <property type="entry name" value="Methyl-accepting chemotaxis protein (MCP) signaling domain"/>
    <property type="match status" value="1"/>
</dbReference>
<gene>
    <name evidence="13" type="primary">mcp</name>
    <name evidence="13" type="ORF">PRUB_a3644</name>
</gene>
<dbReference type="EMBL" id="AHCD03000034">
    <property type="protein sequence ID" value="KAF7786849.1"/>
    <property type="molecule type" value="Genomic_DNA"/>
</dbReference>
<evidence type="ECO:0000259" key="12">
    <source>
        <dbReference type="PROSITE" id="PS50885"/>
    </source>
</evidence>
<evidence type="ECO:0000256" key="6">
    <source>
        <dbReference type="ARBA" id="ARBA00023136"/>
    </source>
</evidence>
<evidence type="ECO:0000313" key="13">
    <source>
        <dbReference type="EMBL" id="KAF7786849.1"/>
    </source>
</evidence>
<evidence type="ECO:0000256" key="10">
    <source>
        <dbReference type="SAM" id="Phobius"/>
    </source>
</evidence>
<dbReference type="CDD" id="cd11386">
    <property type="entry name" value="MCP_signal"/>
    <property type="match status" value="1"/>
</dbReference>
<feature type="transmembrane region" description="Helical" evidence="10">
    <location>
        <begin position="285"/>
        <end position="307"/>
    </location>
</feature>
<keyword evidence="5 10" id="KW-1133">Transmembrane helix</keyword>
<organism evidence="13 14">
    <name type="scientific">Pseudoalteromonas rubra</name>
    <dbReference type="NCBI Taxonomy" id="43658"/>
    <lineage>
        <taxon>Bacteria</taxon>
        <taxon>Pseudomonadati</taxon>
        <taxon>Pseudomonadota</taxon>
        <taxon>Gammaproteobacteria</taxon>
        <taxon>Alteromonadales</taxon>
        <taxon>Pseudoalteromonadaceae</taxon>
        <taxon>Pseudoalteromonas</taxon>
    </lineage>
</organism>
<dbReference type="PANTHER" id="PTHR32089">
    <property type="entry name" value="METHYL-ACCEPTING CHEMOTAXIS PROTEIN MCPB"/>
    <property type="match status" value="1"/>
</dbReference>
<keyword evidence="2" id="KW-1003">Cell membrane</keyword>
<evidence type="ECO:0000259" key="11">
    <source>
        <dbReference type="PROSITE" id="PS50111"/>
    </source>
</evidence>
<dbReference type="Proteomes" id="UP000016480">
    <property type="component" value="Unassembled WGS sequence"/>
</dbReference>
<evidence type="ECO:0000256" key="3">
    <source>
        <dbReference type="ARBA" id="ARBA00022500"/>
    </source>
</evidence>
<feature type="domain" description="Methyl-accepting transducer" evidence="11">
    <location>
        <begin position="363"/>
        <end position="599"/>
    </location>
</feature>
<dbReference type="PROSITE" id="PS50111">
    <property type="entry name" value="CHEMOTAXIS_TRANSDUC_2"/>
    <property type="match status" value="1"/>
</dbReference>
<dbReference type="SUPFAM" id="SSF103190">
    <property type="entry name" value="Sensory domain-like"/>
    <property type="match status" value="1"/>
</dbReference>
<dbReference type="GO" id="GO:0005886">
    <property type="term" value="C:plasma membrane"/>
    <property type="evidence" value="ECO:0007669"/>
    <property type="project" value="UniProtKB-SubCell"/>
</dbReference>
<dbReference type="InterPro" id="IPR004089">
    <property type="entry name" value="MCPsignal_dom"/>
</dbReference>
<keyword evidence="4 10" id="KW-0812">Transmembrane</keyword>
<evidence type="ECO:0000256" key="1">
    <source>
        <dbReference type="ARBA" id="ARBA00004651"/>
    </source>
</evidence>
<dbReference type="SMART" id="SM00304">
    <property type="entry name" value="HAMP"/>
    <property type="match status" value="1"/>
</dbReference>
<proteinExistence type="inferred from homology"/>
<dbReference type="InterPro" id="IPR003660">
    <property type="entry name" value="HAMP_dom"/>
</dbReference>
<dbReference type="GO" id="GO:0007165">
    <property type="term" value="P:signal transduction"/>
    <property type="evidence" value="ECO:0007669"/>
    <property type="project" value="UniProtKB-KW"/>
</dbReference>
<evidence type="ECO:0000256" key="4">
    <source>
        <dbReference type="ARBA" id="ARBA00022692"/>
    </source>
</evidence>
<comment type="subcellular location">
    <subcellularLocation>
        <location evidence="1">Cell membrane</location>
        <topology evidence="1">Multi-pass membrane protein</topology>
    </subcellularLocation>
</comment>
<evidence type="ECO:0000313" key="14">
    <source>
        <dbReference type="Proteomes" id="UP000016480"/>
    </source>
</evidence>
<keyword evidence="3" id="KW-0145">Chemotaxis</keyword>
<feature type="transmembrane region" description="Helical" evidence="10">
    <location>
        <begin position="15"/>
        <end position="38"/>
    </location>
</feature>
<sequence length="635" mass="69173">MILFGLNNMKIRSKFSLASALLIFMIILVISTTTYWLVNASMKKKTTAYVSDSAQLLALGIDNWLAEKAALIRLLRSQIEADFSPEQFQKGLESPYFKDAFLLSFGTLSTERILRSNNPNRQNPPDVDFRERGWYRLARDKGKTVFTSPYTDAATGELLLSVVAPINSGGQFRGAIGGDLSLDTIAKSVNAVNFDGTGYAFLVDSKGIIVSHQNAKLNGKPLSSLSPQLNKSAEKTLLEVTVKGEAKLLYFYPLSQQYGTDWYLAVLLDEALVFSDLRELSMSTLMLAVVAILLGAFLSRALAIQLLRPLKDLNDAITNIASGSGDLTQRVRIKHEDECGKVAQEFNQFLGSLHSLVTDVKQRADLVVASCDEASTLANQSSSQLNEQVQLIEGLATAMHEMSTTSSEIAGSAQNAATSITSVNERAAEGQQVFQKTRGEISALADEINISHEMSTQLAEYSQSIENILSVINGIAEQTNLLALNAAIEAARAGEQGRGFAVVADEVRSLATKTQESTTEIKSMIEQIQASSIQVQSAMGSSRDKTLLCVEQTEQATGMLNEISEAVKDIMDRNIQIATAIEEQSVVIEEINKNTSNINDISVEVGSFAVRQFESSKVLTQHAHEQEGLLSKFTL</sequence>
<evidence type="ECO:0000256" key="5">
    <source>
        <dbReference type="ARBA" id="ARBA00022989"/>
    </source>
</evidence>
<evidence type="ECO:0000256" key="7">
    <source>
        <dbReference type="ARBA" id="ARBA00023224"/>
    </source>
</evidence>
<dbReference type="Gene3D" id="3.30.450.20">
    <property type="entry name" value="PAS domain"/>
    <property type="match status" value="2"/>
</dbReference>
<evidence type="ECO:0000256" key="9">
    <source>
        <dbReference type="PROSITE-ProRule" id="PRU00284"/>
    </source>
</evidence>
<dbReference type="CDD" id="cd12912">
    <property type="entry name" value="PDC2_MCP_like"/>
    <property type="match status" value="1"/>
</dbReference>
<feature type="domain" description="HAMP" evidence="12">
    <location>
        <begin position="304"/>
        <end position="358"/>
    </location>
</feature>
<protein>
    <submittedName>
        <fullName evidence="13">Methyl-accepting chemotaxis protein</fullName>
    </submittedName>
</protein>
<dbReference type="Pfam" id="PF00672">
    <property type="entry name" value="HAMP"/>
    <property type="match status" value="1"/>
</dbReference>
<comment type="caution">
    <text evidence="13">The sequence shown here is derived from an EMBL/GenBank/DDBJ whole genome shotgun (WGS) entry which is preliminary data.</text>
</comment>
<comment type="similarity">
    <text evidence="8">Belongs to the methyl-accepting chemotaxis (MCP) protein family.</text>
</comment>
<name>A0A8T0C843_9GAMM</name>
<dbReference type="Pfam" id="PF00015">
    <property type="entry name" value="MCPsignal"/>
    <property type="match status" value="1"/>
</dbReference>
<dbReference type="InterPro" id="IPR029151">
    <property type="entry name" value="Sensor-like_sf"/>
</dbReference>
<dbReference type="FunFam" id="1.10.287.950:FF:000001">
    <property type="entry name" value="Methyl-accepting chemotaxis sensory transducer"/>
    <property type="match status" value="1"/>
</dbReference>
<dbReference type="CDD" id="cd12913">
    <property type="entry name" value="PDC1_MCP_like"/>
    <property type="match status" value="1"/>
</dbReference>
<keyword evidence="6 10" id="KW-0472">Membrane</keyword>
<dbReference type="GO" id="GO:0006935">
    <property type="term" value="P:chemotaxis"/>
    <property type="evidence" value="ECO:0007669"/>
    <property type="project" value="UniProtKB-KW"/>
</dbReference>
<dbReference type="PROSITE" id="PS50885">
    <property type="entry name" value="HAMP"/>
    <property type="match status" value="1"/>
</dbReference>
<dbReference type="PANTHER" id="PTHR32089:SF117">
    <property type="entry name" value="METHYL ACCEPTING SENSORY TRANSDUCER WITH CACHE_1 SMALL MOLECULE BINDING DOMAIN"/>
    <property type="match status" value="1"/>
</dbReference>
<evidence type="ECO:0000256" key="8">
    <source>
        <dbReference type="ARBA" id="ARBA00029447"/>
    </source>
</evidence>
<reference evidence="13 14" key="1">
    <citation type="journal article" date="2012" name="J. Bacteriol.">
        <title>Genome sequence of the cycloprodigiosin-producing bacterial strain Pseudoalteromonas rubra ATCC 29570(T).</title>
        <authorList>
            <person name="Xie B.B."/>
            <person name="Shu Y.L."/>
            <person name="Qin Q.L."/>
            <person name="Rong J.C."/>
            <person name="Zhang X.Y."/>
            <person name="Chen X.L."/>
            <person name="Zhou B.C."/>
            <person name="Zhang Y.Z."/>
        </authorList>
    </citation>
    <scope>NUCLEOTIDE SEQUENCE [LARGE SCALE GENOMIC DNA]</scope>
    <source>
        <strain evidence="13 14">DSM 6842</strain>
    </source>
</reference>
<dbReference type="Gene3D" id="1.10.287.950">
    <property type="entry name" value="Methyl-accepting chemotaxis protein"/>
    <property type="match status" value="1"/>
</dbReference>
<dbReference type="Pfam" id="PF02743">
    <property type="entry name" value="dCache_1"/>
    <property type="match status" value="1"/>
</dbReference>
<dbReference type="CDD" id="cd06225">
    <property type="entry name" value="HAMP"/>
    <property type="match status" value="1"/>
</dbReference>
<dbReference type="SMART" id="SM00283">
    <property type="entry name" value="MA"/>
    <property type="match status" value="1"/>
</dbReference>
<accession>A0A8T0C843</accession>
<keyword evidence="7 9" id="KW-0807">Transducer</keyword>
<evidence type="ECO:0000256" key="2">
    <source>
        <dbReference type="ARBA" id="ARBA00022475"/>
    </source>
</evidence>
<dbReference type="AlphaFoldDB" id="A0A8T0C843"/>
<dbReference type="InterPro" id="IPR033479">
    <property type="entry name" value="dCache_1"/>
</dbReference>